<dbReference type="GO" id="GO:0071037">
    <property type="term" value="P:nuclear polyadenylation-dependent snRNA catabolic process"/>
    <property type="evidence" value="ECO:0007669"/>
    <property type="project" value="TreeGrafter"/>
</dbReference>
<organism evidence="6 7">
    <name type="scientific">Colletotrichum fioriniae PJ7</name>
    <dbReference type="NCBI Taxonomy" id="1445577"/>
    <lineage>
        <taxon>Eukaryota</taxon>
        <taxon>Fungi</taxon>
        <taxon>Dikarya</taxon>
        <taxon>Ascomycota</taxon>
        <taxon>Pezizomycotina</taxon>
        <taxon>Sordariomycetes</taxon>
        <taxon>Hypocreomycetidae</taxon>
        <taxon>Glomerellales</taxon>
        <taxon>Glomerellaceae</taxon>
        <taxon>Colletotrichum</taxon>
        <taxon>Colletotrichum acutatum species complex</taxon>
    </lineage>
</organism>
<evidence type="ECO:0000256" key="4">
    <source>
        <dbReference type="SAM" id="MobiDB-lite"/>
    </source>
</evidence>
<dbReference type="GO" id="GO:0071039">
    <property type="term" value="P:nuclear polyadenylation-dependent CUT catabolic process"/>
    <property type="evidence" value="ECO:0007669"/>
    <property type="project" value="TreeGrafter"/>
</dbReference>
<feature type="domain" description="CCHC-type" evidence="5">
    <location>
        <begin position="571"/>
        <end position="587"/>
    </location>
</feature>
<feature type="region of interest" description="Disordered" evidence="4">
    <location>
        <begin position="403"/>
        <end position="490"/>
    </location>
</feature>
<sequence length="876" mass="95418">MTPTSPTPPQARPSTVILTQIANSQDLGVVVHILIVEYTKAKYFNLSKTSRLFRVSQHDTNSYQHLTPQGKALERRRTILQYTAVIEFSHTAIKRYIMETSESAQAVPALSTGNDTQRVSKKRSLEDVEQGDVMPNGSPQSHRASSHEPEAKRARTEQIGQSIAQDVSMDSEGADEGELEEDGEVLPSEPESETPGVVAAESRGNTGSRKGSKASSSGGESDSGSKRTTRSMSAAASGPSQVGWNQGITSQIRTSLGGPKTKVAPAPVKVSIVEEETAPAAAPASDSQKAHIPTEAAEPAQPAQPAPKEPKISRQQRRAEAAALEKEKAQNEKSAFVYEGMTFFQPNKKTLLQPKGNNLGSGVWRSKFKSWSQSFISRNSEQEHLLTPDILVAALQDYIAHRAQWNKKRQSPAATTESRKPETRTDMASILASAVKKAPRQPGSEESPLIIHDDEDEVDDDVQEVSPPSGARRGSSDQQSVTTPSQNDVVEVVDDEDQEMEEEQGEPGPAIMTEEEDLEQQRKYFPGLADTVQICVYCATLGHTSMACPNTRCKFCEYTDHFSWNCPTRERCTKCRQLGHGKTQCKEKLIHLDEEGMECALCGSQAHQENECEKVWRSYKPPRMIKKVKPFPAFCGFCGNESHYSSDCHLNRDRPKSETWTLKNRHLYVDKNATDGPISDFASQPQNPKFAPLSIKGSAAKRNHIFYPDSDGSEEGEFIGQKVKPRAPLGNIQMSTNLQINAGNFGPPPQTQSNGRGGQQRNGWSAQQPPLPPGPPPPGPPPRGSYSRMSRSHNSQSRQPANGLPPKPPAPQSQQYGHNSAGGPQSNGRGGPNPSKKQRTRNHSGNSNAGAAQQQNGGGSAASRRRGKNKRGGKQG</sequence>
<feature type="domain" description="CCHC-type" evidence="5">
    <location>
        <begin position="552"/>
        <end position="568"/>
    </location>
</feature>
<feature type="compositionally biased region" description="Polar residues" evidence="4">
    <location>
        <begin position="230"/>
        <end position="254"/>
    </location>
</feature>
<dbReference type="GO" id="GO:0071036">
    <property type="term" value="P:nuclear polyadenylation-dependent snoRNA catabolic process"/>
    <property type="evidence" value="ECO:0007669"/>
    <property type="project" value="TreeGrafter"/>
</dbReference>
<evidence type="ECO:0000256" key="2">
    <source>
        <dbReference type="ARBA" id="ARBA00022737"/>
    </source>
</evidence>
<feature type="domain" description="CCHC-type" evidence="5">
    <location>
        <begin position="598"/>
        <end position="614"/>
    </location>
</feature>
<accession>A0A010S3C3</accession>
<feature type="region of interest" description="Disordered" evidence="4">
    <location>
        <begin position="739"/>
        <end position="876"/>
    </location>
</feature>
<dbReference type="eggNOG" id="KOG4400">
    <property type="taxonomic scope" value="Eukaryota"/>
</dbReference>
<dbReference type="SUPFAM" id="SSF57756">
    <property type="entry name" value="Retrovirus zinc finger-like domains"/>
    <property type="match status" value="1"/>
</dbReference>
<comment type="caution">
    <text evidence="6">The sequence shown here is derived from an EMBL/GenBank/DDBJ whole genome shotgun (WGS) entry which is preliminary data.</text>
</comment>
<dbReference type="STRING" id="1445577.A0A010S3C3"/>
<proteinExistence type="predicted"/>
<dbReference type="PANTHER" id="PTHR46543">
    <property type="entry name" value="ZINC FINGER CCHC DOMAIN-CONTAINING PROTEIN 7"/>
    <property type="match status" value="1"/>
</dbReference>
<evidence type="ECO:0000259" key="5">
    <source>
        <dbReference type="SMART" id="SM00343"/>
    </source>
</evidence>
<dbReference type="GO" id="GO:0003723">
    <property type="term" value="F:RNA binding"/>
    <property type="evidence" value="ECO:0007669"/>
    <property type="project" value="TreeGrafter"/>
</dbReference>
<dbReference type="PANTHER" id="PTHR46543:SF2">
    <property type="entry name" value="AGAP013096-PA"/>
    <property type="match status" value="1"/>
</dbReference>
<dbReference type="GO" id="GO:0071038">
    <property type="term" value="P:TRAMP-dependent tRNA surveillance pathway"/>
    <property type="evidence" value="ECO:0007669"/>
    <property type="project" value="TreeGrafter"/>
</dbReference>
<feature type="region of interest" description="Disordered" evidence="4">
    <location>
        <begin position="103"/>
        <end position="331"/>
    </location>
</feature>
<feature type="compositionally biased region" description="Acidic residues" evidence="4">
    <location>
        <begin position="453"/>
        <end position="463"/>
    </location>
</feature>
<dbReference type="Proteomes" id="UP000020467">
    <property type="component" value="Unassembled WGS sequence"/>
</dbReference>
<gene>
    <name evidence="6" type="ORF">CFIO01_13575</name>
</gene>
<dbReference type="InterPro" id="IPR051644">
    <property type="entry name" value="TRAMP_AT-DNA-binding"/>
</dbReference>
<keyword evidence="3" id="KW-0539">Nucleus</keyword>
<dbReference type="EMBL" id="JARH01000119">
    <property type="protein sequence ID" value="EXF85129.1"/>
    <property type="molecule type" value="Genomic_DNA"/>
</dbReference>
<dbReference type="OrthoDB" id="7608935at2759"/>
<keyword evidence="7" id="KW-1185">Reference proteome</keyword>
<dbReference type="InterPro" id="IPR036875">
    <property type="entry name" value="Znf_CCHC_sf"/>
</dbReference>
<evidence type="ECO:0000313" key="7">
    <source>
        <dbReference type="Proteomes" id="UP000020467"/>
    </source>
</evidence>
<feature type="compositionally biased region" description="Polar residues" evidence="4">
    <location>
        <begin position="787"/>
        <end position="799"/>
    </location>
</feature>
<evidence type="ECO:0000256" key="1">
    <source>
        <dbReference type="ARBA" id="ARBA00004123"/>
    </source>
</evidence>
<dbReference type="InterPro" id="IPR001878">
    <property type="entry name" value="Znf_CCHC"/>
</dbReference>
<name>A0A010S3C3_9PEZI</name>
<feature type="compositionally biased region" description="Basic and acidic residues" evidence="4">
    <location>
        <begin position="145"/>
        <end position="156"/>
    </location>
</feature>
<dbReference type="Gene3D" id="4.10.60.10">
    <property type="entry name" value="Zinc finger, CCHC-type"/>
    <property type="match status" value="2"/>
</dbReference>
<keyword evidence="2" id="KW-0677">Repeat</keyword>
<dbReference type="SMART" id="SM00343">
    <property type="entry name" value="ZnF_C2HC"/>
    <property type="match status" value="5"/>
</dbReference>
<dbReference type="GO" id="GO:0071031">
    <property type="term" value="P:nuclear mRNA surveillance of mRNA 3'-end processing"/>
    <property type="evidence" value="ECO:0007669"/>
    <property type="project" value="TreeGrafter"/>
</dbReference>
<feature type="domain" description="CCHC-type" evidence="5">
    <location>
        <begin position="634"/>
        <end position="650"/>
    </location>
</feature>
<dbReference type="GO" id="GO:0008270">
    <property type="term" value="F:zinc ion binding"/>
    <property type="evidence" value="ECO:0007669"/>
    <property type="project" value="InterPro"/>
</dbReference>
<comment type="subcellular location">
    <subcellularLocation>
        <location evidence="1">Nucleus</location>
    </subcellularLocation>
</comment>
<feature type="compositionally biased region" description="Low complexity" evidence="4">
    <location>
        <begin position="844"/>
        <end position="855"/>
    </location>
</feature>
<feature type="compositionally biased region" description="Basic and acidic residues" evidence="4">
    <location>
        <begin position="308"/>
        <end position="331"/>
    </location>
</feature>
<feature type="domain" description="CCHC-type" evidence="5">
    <location>
        <begin position="534"/>
        <end position="550"/>
    </location>
</feature>
<feature type="compositionally biased region" description="Polar residues" evidence="4">
    <location>
        <begin position="812"/>
        <end position="827"/>
    </location>
</feature>
<dbReference type="KEGG" id="cfj:CFIO01_13575"/>
<feature type="compositionally biased region" description="Acidic residues" evidence="4">
    <location>
        <begin position="172"/>
        <end position="184"/>
    </location>
</feature>
<feature type="compositionally biased region" description="Polar residues" evidence="4">
    <location>
        <begin position="476"/>
        <end position="487"/>
    </location>
</feature>
<feature type="compositionally biased region" description="Basic residues" evidence="4">
    <location>
        <begin position="863"/>
        <end position="876"/>
    </location>
</feature>
<protein>
    <submittedName>
        <fullName evidence="6">Zinc knuckle</fullName>
    </submittedName>
</protein>
<evidence type="ECO:0000256" key="3">
    <source>
        <dbReference type="ARBA" id="ARBA00023242"/>
    </source>
</evidence>
<dbReference type="HOGENOM" id="CLU_351598_0_0_1"/>
<dbReference type="GO" id="GO:0031499">
    <property type="term" value="C:TRAMP complex"/>
    <property type="evidence" value="ECO:0007669"/>
    <property type="project" value="TreeGrafter"/>
</dbReference>
<evidence type="ECO:0000313" key="6">
    <source>
        <dbReference type="EMBL" id="EXF85129.1"/>
    </source>
</evidence>
<reference evidence="6 7" key="1">
    <citation type="submission" date="2014-02" db="EMBL/GenBank/DDBJ databases">
        <title>The genome sequence of Colletotrichum fioriniae PJ7.</title>
        <authorList>
            <person name="Baroncelli R."/>
            <person name="Thon M.R."/>
        </authorList>
    </citation>
    <scope>NUCLEOTIDE SEQUENCE [LARGE SCALE GENOMIC DNA]</scope>
    <source>
        <strain evidence="6 7">PJ7</strain>
    </source>
</reference>
<dbReference type="AlphaFoldDB" id="A0A010S3C3"/>
<feature type="compositionally biased region" description="Low complexity" evidence="4">
    <location>
        <begin position="207"/>
        <end position="222"/>
    </location>
</feature>
<feature type="compositionally biased region" description="Pro residues" evidence="4">
    <location>
        <begin position="769"/>
        <end position="783"/>
    </location>
</feature>
<dbReference type="GO" id="GO:0071035">
    <property type="term" value="P:nuclear polyadenylation-dependent rRNA catabolic process"/>
    <property type="evidence" value="ECO:0007669"/>
    <property type="project" value="TreeGrafter"/>
</dbReference>